<sequence length="143" mass="16042">MHFRIQDDGKVSHSSTLGGGPRQEEKVSEVPQAEVEGALIPRLQRCFTSGSRRIFSCRRVAVLQLKIYYCSVVLKVSLNSNTYLRILINEMLKFTNSNLASSYDSQIDIFRALQASILVTYNEIWSLVTIANQIHGYSIATVG</sequence>
<reference evidence="3" key="1">
    <citation type="journal article" date="2015" name="Nat. Genet.">
        <title>The genome and transcriptome of the zoonotic hookworm Ancylostoma ceylanicum identify infection-specific gene families.</title>
        <authorList>
            <person name="Schwarz E.M."/>
            <person name="Hu Y."/>
            <person name="Antoshechkin I."/>
            <person name="Miller M.M."/>
            <person name="Sternberg P.W."/>
            <person name="Aroian R.V."/>
        </authorList>
    </citation>
    <scope>NUCLEOTIDE SEQUENCE</scope>
    <source>
        <strain evidence="3">HY135</strain>
    </source>
</reference>
<organism evidence="2 3">
    <name type="scientific">Ancylostoma ceylanicum</name>
    <dbReference type="NCBI Taxonomy" id="53326"/>
    <lineage>
        <taxon>Eukaryota</taxon>
        <taxon>Metazoa</taxon>
        <taxon>Ecdysozoa</taxon>
        <taxon>Nematoda</taxon>
        <taxon>Chromadorea</taxon>
        <taxon>Rhabditida</taxon>
        <taxon>Rhabditina</taxon>
        <taxon>Rhabditomorpha</taxon>
        <taxon>Strongyloidea</taxon>
        <taxon>Ancylostomatidae</taxon>
        <taxon>Ancylostomatinae</taxon>
        <taxon>Ancylostoma</taxon>
    </lineage>
</organism>
<keyword evidence="3" id="KW-1185">Reference proteome</keyword>
<evidence type="ECO:0000256" key="1">
    <source>
        <dbReference type="SAM" id="MobiDB-lite"/>
    </source>
</evidence>
<dbReference type="Proteomes" id="UP000024635">
    <property type="component" value="Unassembled WGS sequence"/>
</dbReference>
<feature type="compositionally biased region" description="Basic and acidic residues" evidence="1">
    <location>
        <begin position="1"/>
        <end position="11"/>
    </location>
</feature>
<name>A0A016U7F7_9BILA</name>
<dbReference type="AlphaFoldDB" id="A0A016U7F7"/>
<evidence type="ECO:0000313" key="3">
    <source>
        <dbReference type="Proteomes" id="UP000024635"/>
    </source>
</evidence>
<evidence type="ECO:0000313" key="2">
    <source>
        <dbReference type="EMBL" id="EYC11080.1"/>
    </source>
</evidence>
<accession>A0A016U7F7</accession>
<gene>
    <name evidence="2" type="primary">Acey_s0052.g2203</name>
    <name evidence="2" type="ORF">Y032_0052g2203</name>
</gene>
<feature type="region of interest" description="Disordered" evidence="1">
    <location>
        <begin position="1"/>
        <end position="30"/>
    </location>
</feature>
<protein>
    <submittedName>
        <fullName evidence="2">Uncharacterized protein</fullName>
    </submittedName>
</protein>
<comment type="caution">
    <text evidence="2">The sequence shown here is derived from an EMBL/GenBank/DDBJ whole genome shotgun (WGS) entry which is preliminary data.</text>
</comment>
<dbReference type="EMBL" id="JARK01001388">
    <property type="protein sequence ID" value="EYC11080.1"/>
    <property type="molecule type" value="Genomic_DNA"/>
</dbReference>
<proteinExistence type="predicted"/>